<dbReference type="PANTHER" id="PTHR11999:SF165">
    <property type="entry name" value="DECARBOXYLASE, PUTATIVE (AFU_ORTHOLOGUE AFUA_2G04980)-RELATED"/>
    <property type="match status" value="1"/>
</dbReference>
<keyword evidence="3" id="KW-0663">Pyridoxal phosphate</keyword>
<dbReference type="Gene3D" id="3.90.1200.10">
    <property type="match status" value="1"/>
</dbReference>
<dbReference type="GO" id="GO:0030170">
    <property type="term" value="F:pyridoxal phosphate binding"/>
    <property type="evidence" value="ECO:0007669"/>
    <property type="project" value="InterPro"/>
</dbReference>
<proteinExistence type="inferred from homology"/>
<evidence type="ECO:0000259" key="5">
    <source>
        <dbReference type="Pfam" id="PF01636"/>
    </source>
</evidence>
<dbReference type="GO" id="GO:0016831">
    <property type="term" value="F:carboxy-lyase activity"/>
    <property type="evidence" value="ECO:0007669"/>
    <property type="project" value="TreeGrafter"/>
</dbReference>
<dbReference type="InterPro" id="IPR002129">
    <property type="entry name" value="PyrdxlP-dep_de-COase"/>
</dbReference>
<dbReference type="GO" id="GO:0019752">
    <property type="term" value="P:carboxylic acid metabolic process"/>
    <property type="evidence" value="ECO:0007669"/>
    <property type="project" value="InterPro"/>
</dbReference>
<protein>
    <recommendedName>
        <fullName evidence="5">Aminoglycoside phosphotransferase domain-containing protein</fullName>
    </recommendedName>
</protein>
<dbReference type="PANTHER" id="PTHR11999">
    <property type="entry name" value="GROUP II PYRIDOXAL-5-PHOSPHATE DECARBOXYLASE"/>
    <property type="match status" value="1"/>
</dbReference>
<dbReference type="InterPro" id="IPR011009">
    <property type="entry name" value="Kinase-like_dom_sf"/>
</dbReference>
<accession>A0A261XUS5</accession>
<evidence type="ECO:0000256" key="3">
    <source>
        <dbReference type="ARBA" id="ARBA00022898"/>
    </source>
</evidence>
<evidence type="ECO:0000256" key="1">
    <source>
        <dbReference type="ARBA" id="ARBA00001933"/>
    </source>
</evidence>
<dbReference type="SUPFAM" id="SSF56112">
    <property type="entry name" value="Protein kinase-like (PK-like)"/>
    <property type="match status" value="1"/>
</dbReference>
<dbReference type="InterPro" id="IPR002575">
    <property type="entry name" value="Aminoglycoside_PTrfase"/>
</dbReference>
<feature type="domain" description="Aminoglycoside phosphotransferase" evidence="5">
    <location>
        <begin position="410"/>
        <end position="650"/>
    </location>
</feature>
<comment type="caution">
    <text evidence="6">The sequence shown here is derived from an EMBL/GenBank/DDBJ whole genome shotgun (WGS) entry which is preliminary data.</text>
</comment>
<comment type="similarity">
    <text evidence="2">Belongs to the group II decarboxylase family.</text>
</comment>
<dbReference type="InterPro" id="IPR010977">
    <property type="entry name" value="Aromatic_deC"/>
</dbReference>
<sequence>MDTQELKWVLNDVLQKAIGRHDSVAHLSTLPGLISHDQASFPQAEVLPETGLGVTATYDLICKQVLPRLNNAAGPRWFGLVTGGVTPAALVADWLVPVWDQNVVLHRPLESVSTTLEQHSLDLLLDLFGLPREQFPGKTLTTGATASNILAILSARQYLGLTHWHLDIAEEGYCGKQIMCLGIKSHASIVKAASVAGVGRKNCIECGQWRPEEGLVWDIEKVESLLQSFQADGDKAAIVVVGFGEVNTGSFSQQIDQLRALCDKYKAWLHIDAADGHKWLNVPYDCGIFFTKHTRYTVETLGGIKAAYLEDDNSESNIPDPITMNLENSRRFRALPVYSTLMAYGKAGYQDIVERNCDFAQALHAWMNNEGSAWYETLSPCPLNIVLFHGRGKLASAKGCDDVLTFRLPGDDQDTQAVLRVSRPSVPRLKTINEVASMEWVRQHVPLIPVPKVLFWNASSEHAFEYTCLEWVPGVCMNDIWEQLDKEGIDDKIVSAIADVHLALVHAQPSFHQLGGLCFAADGSIVPGPVMEITMYDLDNLTQHFASCPQETLESLNIGGPFSSEAEYDIARLRRDMHIISIHSSCAHLLPLLPRLTRLIERLADPEDPLQTALHQKMHLSHRDLHMSNLMWDPDRQCITGVLDWEFSGVVSASRWDPGNTLIVMASAGESNEQASAFVHRLQMRLDALIWERDPEAYAAWRVQGLKTTVDKVISLVFYIVKFTITGEKPDAVRGAWSD</sequence>
<dbReference type="InterPro" id="IPR015421">
    <property type="entry name" value="PyrdxlP-dep_Trfase_major"/>
</dbReference>
<evidence type="ECO:0000313" key="6">
    <source>
        <dbReference type="EMBL" id="OZJ02098.1"/>
    </source>
</evidence>
<organism evidence="6 7">
    <name type="scientific">Bifiguratus adelaidae</name>
    <dbReference type="NCBI Taxonomy" id="1938954"/>
    <lineage>
        <taxon>Eukaryota</taxon>
        <taxon>Fungi</taxon>
        <taxon>Fungi incertae sedis</taxon>
        <taxon>Mucoromycota</taxon>
        <taxon>Mucoromycotina</taxon>
        <taxon>Endogonomycetes</taxon>
        <taxon>Endogonales</taxon>
        <taxon>Endogonales incertae sedis</taxon>
        <taxon>Bifiguratus</taxon>
    </lineage>
</organism>
<dbReference type="InterPro" id="IPR015424">
    <property type="entry name" value="PyrdxlP-dep_Trfase"/>
</dbReference>
<reference evidence="6 7" key="1">
    <citation type="journal article" date="2017" name="Mycologia">
        <title>Bifiguratus adelaidae, gen. et sp. nov., a new member of Mucoromycotina in endophytic and soil-dwelling habitats.</title>
        <authorList>
            <person name="Torres-Cruz T.J."/>
            <person name="Billingsley Tobias T.L."/>
            <person name="Almatruk M."/>
            <person name="Hesse C."/>
            <person name="Kuske C.R."/>
            <person name="Desiro A."/>
            <person name="Benucci G.M."/>
            <person name="Bonito G."/>
            <person name="Stajich J.E."/>
            <person name="Dunlap C."/>
            <person name="Arnold A.E."/>
            <person name="Porras-Alfaro A."/>
        </authorList>
    </citation>
    <scope>NUCLEOTIDE SEQUENCE [LARGE SCALE GENOMIC DNA]</scope>
    <source>
        <strain evidence="6 7">AZ0501</strain>
    </source>
</reference>
<dbReference type="OrthoDB" id="2161780at2759"/>
<dbReference type="GO" id="GO:0005737">
    <property type="term" value="C:cytoplasm"/>
    <property type="evidence" value="ECO:0007669"/>
    <property type="project" value="TreeGrafter"/>
</dbReference>
<dbReference type="Pfam" id="PF00282">
    <property type="entry name" value="Pyridoxal_deC"/>
    <property type="match status" value="1"/>
</dbReference>
<keyword evidence="7" id="KW-1185">Reference proteome</keyword>
<evidence type="ECO:0000256" key="4">
    <source>
        <dbReference type="ARBA" id="ARBA00023239"/>
    </source>
</evidence>
<feature type="non-terminal residue" evidence="6">
    <location>
        <position position="739"/>
    </location>
</feature>
<comment type="cofactor">
    <cofactor evidence="1">
        <name>pyridoxal 5'-phosphate</name>
        <dbReference type="ChEBI" id="CHEBI:597326"/>
    </cofactor>
</comment>
<dbReference type="Proteomes" id="UP000242875">
    <property type="component" value="Unassembled WGS sequence"/>
</dbReference>
<dbReference type="Gene3D" id="3.90.1150.10">
    <property type="entry name" value="Aspartate Aminotransferase, domain 1"/>
    <property type="match status" value="1"/>
</dbReference>
<evidence type="ECO:0000313" key="7">
    <source>
        <dbReference type="Proteomes" id="UP000242875"/>
    </source>
</evidence>
<dbReference type="Pfam" id="PF01636">
    <property type="entry name" value="APH"/>
    <property type="match status" value="1"/>
</dbReference>
<dbReference type="InterPro" id="IPR015422">
    <property type="entry name" value="PyrdxlP-dep_Trfase_small"/>
</dbReference>
<keyword evidence="4" id="KW-0456">Lyase</keyword>
<gene>
    <name evidence="6" type="ORF">BZG36_05214</name>
</gene>
<dbReference type="SUPFAM" id="SSF53383">
    <property type="entry name" value="PLP-dependent transferases"/>
    <property type="match status" value="1"/>
</dbReference>
<evidence type="ECO:0000256" key="2">
    <source>
        <dbReference type="ARBA" id="ARBA00009533"/>
    </source>
</evidence>
<name>A0A261XUS5_9FUNG</name>
<dbReference type="EMBL" id="MVBO01000189">
    <property type="protein sequence ID" value="OZJ02098.1"/>
    <property type="molecule type" value="Genomic_DNA"/>
</dbReference>
<dbReference type="AlphaFoldDB" id="A0A261XUS5"/>
<dbReference type="Gene3D" id="3.40.640.10">
    <property type="entry name" value="Type I PLP-dependent aspartate aminotransferase-like (Major domain)"/>
    <property type="match status" value="1"/>
</dbReference>